<evidence type="ECO:0000256" key="2">
    <source>
        <dbReference type="ARBA" id="ARBA00022692"/>
    </source>
</evidence>
<dbReference type="Proteomes" id="UP000239724">
    <property type="component" value="Unassembled WGS sequence"/>
</dbReference>
<dbReference type="EMBL" id="NHRY01000250">
    <property type="protein sequence ID" value="PPQ28021.1"/>
    <property type="molecule type" value="Genomic_DNA"/>
</dbReference>
<proteinExistence type="predicted"/>
<name>A0A2S6N077_RHOGL</name>
<evidence type="ECO:0000256" key="1">
    <source>
        <dbReference type="ARBA" id="ARBA00004141"/>
    </source>
</evidence>
<feature type="transmembrane region" description="Helical" evidence="6">
    <location>
        <begin position="64"/>
        <end position="89"/>
    </location>
</feature>
<evidence type="ECO:0008006" key="9">
    <source>
        <dbReference type="Google" id="ProtNLM"/>
    </source>
</evidence>
<dbReference type="OrthoDB" id="9806894at2"/>
<dbReference type="InterPro" id="IPR003825">
    <property type="entry name" value="Colicin-V_CvpA"/>
</dbReference>
<evidence type="ECO:0000313" key="7">
    <source>
        <dbReference type="EMBL" id="PPQ28021.1"/>
    </source>
</evidence>
<evidence type="ECO:0000313" key="8">
    <source>
        <dbReference type="Proteomes" id="UP000239724"/>
    </source>
</evidence>
<keyword evidence="8" id="KW-1185">Reference proteome</keyword>
<accession>A0A2S6N077</accession>
<organism evidence="7 8">
    <name type="scientific">Rhodopila globiformis</name>
    <name type="common">Rhodopseudomonas globiformis</name>
    <dbReference type="NCBI Taxonomy" id="1071"/>
    <lineage>
        <taxon>Bacteria</taxon>
        <taxon>Pseudomonadati</taxon>
        <taxon>Pseudomonadota</taxon>
        <taxon>Alphaproteobacteria</taxon>
        <taxon>Acetobacterales</taxon>
        <taxon>Acetobacteraceae</taxon>
        <taxon>Rhodopila</taxon>
    </lineage>
</organism>
<dbReference type="PANTHER" id="PTHR36926">
    <property type="entry name" value="COLICIN V PRODUCTION PROTEIN"/>
    <property type="match status" value="1"/>
</dbReference>
<reference evidence="7 8" key="1">
    <citation type="journal article" date="2018" name="Arch. Microbiol.">
        <title>New insights into the metabolic potential of the phototrophic purple bacterium Rhodopila globiformis DSM 161(T) from its draft genome sequence and evidence for a vanadium-dependent nitrogenase.</title>
        <authorList>
            <person name="Imhoff J.F."/>
            <person name="Rahn T."/>
            <person name="Kunzel S."/>
            <person name="Neulinger S.C."/>
        </authorList>
    </citation>
    <scope>NUCLEOTIDE SEQUENCE [LARGE SCALE GENOMIC DNA]</scope>
    <source>
        <strain evidence="7 8">DSM 161</strain>
    </source>
</reference>
<comment type="subcellular location">
    <subcellularLocation>
        <location evidence="1">Membrane</location>
        <topology evidence="1">Multi-pass membrane protein</topology>
    </subcellularLocation>
</comment>
<keyword evidence="4 6" id="KW-0472">Membrane</keyword>
<evidence type="ECO:0000256" key="4">
    <source>
        <dbReference type="ARBA" id="ARBA00023136"/>
    </source>
</evidence>
<dbReference type="AlphaFoldDB" id="A0A2S6N077"/>
<keyword evidence="2 6" id="KW-0812">Transmembrane</keyword>
<feature type="transmembrane region" description="Helical" evidence="6">
    <location>
        <begin position="32"/>
        <end position="52"/>
    </location>
</feature>
<evidence type="ECO:0000256" key="3">
    <source>
        <dbReference type="ARBA" id="ARBA00022989"/>
    </source>
</evidence>
<dbReference type="PANTHER" id="PTHR36926:SF1">
    <property type="entry name" value="COLICIN V PRODUCTION PROTEIN"/>
    <property type="match status" value="1"/>
</dbReference>
<feature type="transmembrane region" description="Helical" evidence="6">
    <location>
        <begin position="101"/>
        <end position="121"/>
    </location>
</feature>
<dbReference type="GO" id="GO:0009403">
    <property type="term" value="P:toxin biosynthetic process"/>
    <property type="evidence" value="ECO:0007669"/>
    <property type="project" value="InterPro"/>
</dbReference>
<sequence length="194" mass="21143">MTWVDLAVFGFMAVSGLVAFVRGLVREVLGIGAWAGAVAAAFLFLPTMRPIVRNWFQGTEVVDIVSFVVVFLGSVIILTLIASSIGRYVRRSALGGIDRTLGLVFGLARGAAVVVVAYILGQMVFPIERWPDVVLHARSLGPTYEAARWVRDQLPENFRPHRLDPPPAGRETSAEALLHLNPQGRATGKQPVRE</sequence>
<feature type="region of interest" description="Disordered" evidence="5">
    <location>
        <begin position="158"/>
        <end position="194"/>
    </location>
</feature>
<dbReference type="GO" id="GO:0016020">
    <property type="term" value="C:membrane"/>
    <property type="evidence" value="ECO:0007669"/>
    <property type="project" value="UniProtKB-SubCell"/>
</dbReference>
<dbReference type="InterPro" id="IPR052719">
    <property type="entry name" value="CvpA-like"/>
</dbReference>
<dbReference type="Pfam" id="PF02674">
    <property type="entry name" value="Colicin_V"/>
    <property type="match status" value="1"/>
</dbReference>
<evidence type="ECO:0000256" key="5">
    <source>
        <dbReference type="SAM" id="MobiDB-lite"/>
    </source>
</evidence>
<keyword evidence="3 6" id="KW-1133">Transmembrane helix</keyword>
<gene>
    <name evidence="7" type="ORF">CCS01_25480</name>
</gene>
<comment type="caution">
    <text evidence="7">The sequence shown here is derived from an EMBL/GenBank/DDBJ whole genome shotgun (WGS) entry which is preliminary data.</text>
</comment>
<feature type="transmembrane region" description="Helical" evidence="6">
    <location>
        <begin position="6"/>
        <end position="25"/>
    </location>
</feature>
<dbReference type="RefSeq" id="WP_104521636.1">
    <property type="nucleotide sequence ID" value="NZ_NHRY01000250.1"/>
</dbReference>
<protein>
    <recommendedName>
        <fullName evidence="9">Colicin V production protein</fullName>
    </recommendedName>
</protein>
<evidence type="ECO:0000256" key="6">
    <source>
        <dbReference type="SAM" id="Phobius"/>
    </source>
</evidence>